<keyword evidence="10" id="KW-0915">Sodium</keyword>
<evidence type="ECO:0000256" key="8">
    <source>
        <dbReference type="ARBA" id="ARBA00035585"/>
    </source>
</evidence>
<dbReference type="Proteomes" id="UP001183202">
    <property type="component" value="Unassembled WGS sequence"/>
</dbReference>
<feature type="transmembrane region" description="Helical" evidence="10">
    <location>
        <begin position="35"/>
        <end position="60"/>
    </location>
</feature>
<evidence type="ECO:0000256" key="7">
    <source>
        <dbReference type="ARBA" id="ARBA00035120"/>
    </source>
</evidence>
<comment type="activity regulation">
    <text evidence="10">Na(+) is not transported, but it plays an essential structural role and its presence is essential for fluoride channel function.</text>
</comment>
<evidence type="ECO:0000256" key="4">
    <source>
        <dbReference type="ARBA" id="ARBA00022989"/>
    </source>
</evidence>
<gene>
    <name evidence="10 11" type="primary">crcB</name>
    <name evidence="10" type="synonym">fluC</name>
    <name evidence="11" type="ORF">RM445_27665</name>
</gene>
<evidence type="ECO:0000256" key="1">
    <source>
        <dbReference type="ARBA" id="ARBA00004651"/>
    </source>
</evidence>
<organism evidence="11 12">
    <name type="scientific">Pseudonocardia charpentierae</name>
    <dbReference type="NCBI Taxonomy" id="3075545"/>
    <lineage>
        <taxon>Bacteria</taxon>
        <taxon>Bacillati</taxon>
        <taxon>Actinomycetota</taxon>
        <taxon>Actinomycetes</taxon>
        <taxon>Pseudonocardiales</taxon>
        <taxon>Pseudonocardiaceae</taxon>
        <taxon>Pseudonocardia</taxon>
    </lineage>
</organism>
<evidence type="ECO:0000256" key="9">
    <source>
        <dbReference type="ARBA" id="ARBA00049940"/>
    </source>
</evidence>
<keyword evidence="10" id="KW-0813">Transport</keyword>
<dbReference type="EMBL" id="JAVREJ010000029">
    <property type="protein sequence ID" value="MDT0353296.1"/>
    <property type="molecule type" value="Genomic_DNA"/>
</dbReference>
<comment type="function">
    <text evidence="9 10">Fluoride-specific ion channel. Important for reducing fluoride concentration in the cell, thus reducing its toxicity.</text>
</comment>
<dbReference type="HAMAP" id="MF_00454">
    <property type="entry name" value="FluC"/>
    <property type="match status" value="1"/>
</dbReference>
<name>A0ABU2NHS0_9PSEU</name>
<sequence>MSPPAAMWVALGAAVGAPLRYVVDKAVQARHGLRFPLGTFTVNVIGSFVLGSLAGGAAVLPAAAGLAAGVGFCGAFTTYSTFSYEVFSLIETRGRGTAVAYVAGRVAAGLAAAALGWSVVRAIVS</sequence>
<feature type="transmembrane region" description="Helical" evidence="10">
    <location>
        <begin position="99"/>
        <end position="120"/>
    </location>
</feature>
<keyword evidence="4 10" id="KW-1133">Transmembrane helix</keyword>
<dbReference type="NCBIfam" id="TIGR00494">
    <property type="entry name" value="crcB"/>
    <property type="match status" value="1"/>
</dbReference>
<evidence type="ECO:0000256" key="6">
    <source>
        <dbReference type="ARBA" id="ARBA00023303"/>
    </source>
</evidence>
<evidence type="ECO:0000256" key="10">
    <source>
        <dbReference type="HAMAP-Rule" id="MF_00454"/>
    </source>
</evidence>
<feature type="binding site" evidence="10">
    <location>
        <position position="77"/>
    </location>
    <ligand>
        <name>Na(+)</name>
        <dbReference type="ChEBI" id="CHEBI:29101"/>
        <note>structural</note>
    </ligand>
</feature>
<proteinExistence type="inferred from homology"/>
<dbReference type="Pfam" id="PF02537">
    <property type="entry name" value="CRCB"/>
    <property type="match status" value="1"/>
</dbReference>
<evidence type="ECO:0000256" key="5">
    <source>
        <dbReference type="ARBA" id="ARBA00023136"/>
    </source>
</evidence>
<comment type="catalytic activity">
    <reaction evidence="8">
        <text>fluoride(in) = fluoride(out)</text>
        <dbReference type="Rhea" id="RHEA:76159"/>
        <dbReference type="ChEBI" id="CHEBI:17051"/>
    </reaction>
    <physiologicalReaction direction="left-to-right" evidence="8">
        <dbReference type="Rhea" id="RHEA:76160"/>
    </physiologicalReaction>
</comment>
<evidence type="ECO:0000313" key="11">
    <source>
        <dbReference type="EMBL" id="MDT0353296.1"/>
    </source>
</evidence>
<evidence type="ECO:0000313" key="12">
    <source>
        <dbReference type="Proteomes" id="UP001183202"/>
    </source>
</evidence>
<keyword evidence="10" id="KW-0406">Ion transport</keyword>
<dbReference type="RefSeq" id="WP_311559809.1">
    <property type="nucleotide sequence ID" value="NZ_JAVREJ010000029.1"/>
</dbReference>
<evidence type="ECO:0000256" key="3">
    <source>
        <dbReference type="ARBA" id="ARBA00022692"/>
    </source>
</evidence>
<comment type="caution">
    <text evidence="11">The sequence shown here is derived from an EMBL/GenBank/DDBJ whole genome shotgun (WGS) entry which is preliminary data.</text>
</comment>
<feature type="transmembrane region" description="Helical" evidence="10">
    <location>
        <begin position="66"/>
        <end position="87"/>
    </location>
</feature>
<evidence type="ECO:0000256" key="2">
    <source>
        <dbReference type="ARBA" id="ARBA00022475"/>
    </source>
</evidence>
<keyword evidence="3 10" id="KW-0812">Transmembrane</keyword>
<feature type="binding site" evidence="10">
    <location>
        <position position="74"/>
    </location>
    <ligand>
        <name>Na(+)</name>
        <dbReference type="ChEBI" id="CHEBI:29101"/>
        <note>structural</note>
    </ligand>
</feature>
<accession>A0ABU2NHS0</accession>
<dbReference type="PANTHER" id="PTHR28259">
    <property type="entry name" value="FLUORIDE EXPORT PROTEIN 1-RELATED"/>
    <property type="match status" value="1"/>
</dbReference>
<comment type="subcellular location">
    <subcellularLocation>
        <location evidence="1 10">Cell membrane</location>
        <topology evidence="1 10">Multi-pass membrane protein</topology>
    </subcellularLocation>
</comment>
<keyword evidence="6 10" id="KW-0407">Ion channel</keyword>
<feature type="transmembrane region" description="Helical" evidence="10">
    <location>
        <begin position="6"/>
        <end position="23"/>
    </location>
</feature>
<protein>
    <recommendedName>
        <fullName evidence="10">Fluoride-specific ion channel FluC</fullName>
    </recommendedName>
</protein>
<comment type="similarity">
    <text evidence="7 10">Belongs to the fluoride channel Fluc/FEX (TC 1.A.43) family.</text>
</comment>
<keyword evidence="5 10" id="KW-0472">Membrane</keyword>
<reference evidence="12" key="1">
    <citation type="submission" date="2023-07" db="EMBL/GenBank/DDBJ databases">
        <title>30 novel species of actinomycetes from the DSMZ collection.</title>
        <authorList>
            <person name="Nouioui I."/>
        </authorList>
    </citation>
    <scope>NUCLEOTIDE SEQUENCE [LARGE SCALE GENOMIC DNA]</scope>
    <source>
        <strain evidence="12">DSM 45834</strain>
    </source>
</reference>
<dbReference type="InterPro" id="IPR003691">
    <property type="entry name" value="FluC"/>
</dbReference>
<keyword evidence="10" id="KW-0479">Metal-binding</keyword>
<keyword evidence="2 10" id="KW-1003">Cell membrane</keyword>
<dbReference type="PANTHER" id="PTHR28259:SF1">
    <property type="entry name" value="FLUORIDE EXPORT PROTEIN 1-RELATED"/>
    <property type="match status" value="1"/>
</dbReference>
<keyword evidence="12" id="KW-1185">Reference proteome</keyword>